<dbReference type="Proteomes" id="UP000284706">
    <property type="component" value="Unassembled WGS sequence"/>
</dbReference>
<gene>
    <name evidence="2" type="ORF">CVT26_010578</name>
</gene>
<dbReference type="OrthoDB" id="3248197at2759"/>
<evidence type="ECO:0000256" key="1">
    <source>
        <dbReference type="SAM" id="Coils"/>
    </source>
</evidence>
<protein>
    <submittedName>
        <fullName evidence="2">Uncharacterized protein</fullName>
    </submittedName>
</protein>
<reference evidence="2 3" key="1">
    <citation type="journal article" date="2018" name="Evol. Lett.">
        <title>Horizontal gene cluster transfer increased hallucinogenic mushroom diversity.</title>
        <authorList>
            <person name="Reynolds H.T."/>
            <person name="Vijayakumar V."/>
            <person name="Gluck-Thaler E."/>
            <person name="Korotkin H.B."/>
            <person name="Matheny P.B."/>
            <person name="Slot J.C."/>
        </authorList>
    </citation>
    <scope>NUCLEOTIDE SEQUENCE [LARGE SCALE GENOMIC DNA]</scope>
    <source>
        <strain evidence="2 3">SRW20</strain>
    </source>
</reference>
<proteinExistence type="predicted"/>
<dbReference type="InterPro" id="IPR032675">
    <property type="entry name" value="LRR_dom_sf"/>
</dbReference>
<comment type="caution">
    <text evidence="2">The sequence shown here is derived from an EMBL/GenBank/DDBJ whole genome shotgun (WGS) entry which is preliminary data.</text>
</comment>
<dbReference type="Gene3D" id="1.20.1280.50">
    <property type="match status" value="1"/>
</dbReference>
<dbReference type="InParanoid" id="A0A409VZH4"/>
<feature type="coiled-coil region" evidence="1">
    <location>
        <begin position="39"/>
        <end position="73"/>
    </location>
</feature>
<keyword evidence="3" id="KW-1185">Reference proteome</keyword>
<dbReference type="EMBL" id="NHYE01005493">
    <property type="protein sequence ID" value="PPQ71658.1"/>
    <property type="molecule type" value="Genomic_DNA"/>
</dbReference>
<dbReference type="Gene3D" id="3.80.10.10">
    <property type="entry name" value="Ribonuclease Inhibitor"/>
    <property type="match status" value="1"/>
</dbReference>
<sequence>MEDSNASESSPLACFPFRTFLQTDYTPTKEETKRVKEYLQKSEAQSKENEKKIERLYEEIEAAEAESRRIQAHIDACSSIISLARQIPDDVLREIFCRCLPTDGNAVLNINTAPLSLTMVCSHWRQIALTTPTLWSTIHIPIVREEIDGRLFTRTSPMTQEQAFERTVERANLVSQWLQRSGSIPLSISVSVSYDRYYGGRARVPPEFVAEYIKVIKPFSTRWRSIRLNGQYRDYEELASLSADDVPILESLSLDLQNGDRSWHVEGNVWNHCGLLSTSSLTKLRIQDANVDLTSVDIHWISLTHLTLGSDDFFFSHTPDLGALSRILRECTSLINCRLSLENESWPGNGNTPPDISAMYLPSLKKLALREGPNTLPLVRKLEVPRLEEITFESILEDSEAVIETLVSHANENFRKISLKMSHLSASTFREILHHSPNLTSLALMQCSNQPSPKLQFDDELLNQLASPDGPSLCPGLENIDCDFEAEFTYQGFLDFVKRKQSGTDGQLAKLKEIFIHPVSERDEKTCRMDYRFMYLDMKPFVDDGLSFRESINYEHNSSIPSVMFSASEGWRPYDNDE</sequence>
<dbReference type="SUPFAM" id="SSF52047">
    <property type="entry name" value="RNI-like"/>
    <property type="match status" value="1"/>
</dbReference>
<accession>A0A409VZH4</accession>
<evidence type="ECO:0000313" key="3">
    <source>
        <dbReference type="Proteomes" id="UP000284706"/>
    </source>
</evidence>
<dbReference type="PANTHER" id="PTHR38926:SF5">
    <property type="entry name" value="F-BOX AND LEUCINE-RICH REPEAT PROTEIN 6"/>
    <property type="match status" value="1"/>
</dbReference>
<name>A0A409VZH4_9AGAR</name>
<dbReference type="PANTHER" id="PTHR38926">
    <property type="entry name" value="F-BOX DOMAIN CONTAINING PROTEIN, EXPRESSED"/>
    <property type="match status" value="1"/>
</dbReference>
<keyword evidence="1" id="KW-0175">Coiled coil</keyword>
<evidence type="ECO:0000313" key="2">
    <source>
        <dbReference type="EMBL" id="PPQ71658.1"/>
    </source>
</evidence>
<dbReference type="STRING" id="231916.A0A409VZH4"/>
<dbReference type="AlphaFoldDB" id="A0A409VZH4"/>
<organism evidence="2 3">
    <name type="scientific">Gymnopilus dilepis</name>
    <dbReference type="NCBI Taxonomy" id="231916"/>
    <lineage>
        <taxon>Eukaryota</taxon>
        <taxon>Fungi</taxon>
        <taxon>Dikarya</taxon>
        <taxon>Basidiomycota</taxon>
        <taxon>Agaricomycotina</taxon>
        <taxon>Agaricomycetes</taxon>
        <taxon>Agaricomycetidae</taxon>
        <taxon>Agaricales</taxon>
        <taxon>Agaricineae</taxon>
        <taxon>Hymenogastraceae</taxon>
        <taxon>Gymnopilus</taxon>
    </lineage>
</organism>